<feature type="transmembrane region" description="Helical" evidence="6">
    <location>
        <begin position="43"/>
        <end position="66"/>
    </location>
</feature>
<dbReference type="Proteomes" id="UP001252243">
    <property type="component" value="Unassembled WGS sequence"/>
</dbReference>
<keyword evidence="3 6" id="KW-0812">Transmembrane</keyword>
<dbReference type="EMBL" id="JAVDVQ010000007">
    <property type="protein sequence ID" value="MDR7082762.1"/>
    <property type="molecule type" value="Genomic_DNA"/>
</dbReference>
<evidence type="ECO:0000256" key="6">
    <source>
        <dbReference type="SAM" id="Phobius"/>
    </source>
</evidence>
<dbReference type="Pfam" id="PF13396">
    <property type="entry name" value="PLDc_N"/>
    <property type="match status" value="1"/>
</dbReference>
<comment type="subcellular location">
    <subcellularLocation>
        <location evidence="1">Cell membrane</location>
        <topology evidence="1">Multi-pass membrane protein</topology>
    </subcellularLocation>
</comment>
<gene>
    <name evidence="8" type="ORF">J2X01_002052</name>
</gene>
<evidence type="ECO:0000313" key="9">
    <source>
        <dbReference type="Proteomes" id="UP001252243"/>
    </source>
</evidence>
<keyword evidence="5 6" id="KW-0472">Membrane</keyword>
<evidence type="ECO:0000256" key="5">
    <source>
        <dbReference type="ARBA" id="ARBA00023136"/>
    </source>
</evidence>
<name>A0ABU1UC35_9MICC</name>
<sequence>MSFWENFWDIFWWFICVYAFFAFLYALWIVIGDIFRDQQLNGWLKAVWIVFLAFVPFLSLLVYLIARGKGMTERAMERARQNQEAADAYIRQVATSSPTEEISKAKALLDAGTISADEFAKIKSSALV</sequence>
<evidence type="ECO:0000256" key="3">
    <source>
        <dbReference type="ARBA" id="ARBA00022692"/>
    </source>
</evidence>
<feature type="domain" description="Cardiolipin synthase N-terminal" evidence="7">
    <location>
        <begin position="25"/>
        <end position="67"/>
    </location>
</feature>
<feature type="transmembrane region" description="Helical" evidence="6">
    <location>
        <begin position="12"/>
        <end position="31"/>
    </location>
</feature>
<accession>A0ABU1UC35</accession>
<reference evidence="8 9" key="1">
    <citation type="submission" date="2023-07" db="EMBL/GenBank/DDBJ databases">
        <title>Sorghum-associated microbial communities from plants grown in Nebraska, USA.</title>
        <authorList>
            <person name="Schachtman D."/>
        </authorList>
    </citation>
    <scope>NUCLEOTIDE SEQUENCE [LARGE SCALE GENOMIC DNA]</scope>
    <source>
        <strain evidence="8 9">BE167</strain>
    </source>
</reference>
<evidence type="ECO:0000313" key="8">
    <source>
        <dbReference type="EMBL" id="MDR7082762.1"/>
    </source>
</evidence>
<keyword evidence="4 6" id="KW-1133">Transmembrane helix</keyword>
<proteinExistence type="predicted"/>
<keyword evidence="9" id="KW-1185">Reference proteome</keyword>
<dbReference type="InterPro" id="IPR027379">
    <property type="entry name" value="CLS_N"/>
</dbReference>
<evidence type="ECO:0000259" key="7">
    <source>
        <dbReference type="Pfam" id="PF13396"/>
    </source>
</evidence>
<comment type="caution">
    <text evidence="8">The sequence shown here is derived from an EMBL/GenBank/DDBJ whole genome shotgun (WGS) entry which is preliminary data.</text>
</comment>
<dbReference type="RefSeq" id="WP_310056471.1">
    <property type="nucleotide sequence ID" value="NZ_JAVDVQ010000007.1"/>
</dbReference>
<evidence type="ECO:0000256" key="1">
    <source>
        <dbReference type="ARBA" id="ARBA00004651"/>
    </source>
</evidence>
<evidence type="ECO:0000256" key="2">
    <source>
        <dbReference type="ARBA" id="ARBA00022475"/>
    </source>
</evidence>
<organism evidence="8 9">
    <name type="scientific">Arthrobacter ginsengisoli</name>
    <dbReference type="NCBI Taxonomy" id="1356565"/>
    <lineage>
        <taxon>Bacteria</taxon>
        <taxon>Bacillati</taxon>
        <taxon>Actinomycetota</taxon>
        <taxon>Actinomycetes</taxon>
        <taxon>Micrococcales</taxon>
        <taxon>Micrococcaceae</taxon>
        <taxon>Arthrobacter</taxon>
    </lineage>
</organism>
<protein>
    <submittedName>
        <fullName evidence="8">Type VI protein secretion system component VasK</fullName>
    </submittedName>
</protein>
<evidence type="ECO:0000256" key="4">
    <source>
        <dbReference type="ARBA" id="ARBA00022989"/>
    </source>
</evidence>
<keyword evidence="2" id="KW-1003">Cell membrane</keyword>